<evidence type="ECO:0000313" key="3">
    <source>
        <dbReference type="EMBL" id="KAJ2776551.1"/>
    </source>
</evidence>
<dbReference type="Proteomes" id="UP001140217">
    <property type="component" value="Unassembled WGS sequence"/>
</dbReference>
<name>A0A9W8LE09_9FUNG</name>
<evidence type="ECO:0000256" key="1">
    <source>
        <dbReference type="ARBA" id="ARBA00005578"/>
    </source>
</evidence>
<keyword evidence="4" id="KW-1185">Reference proteome</keyword>
<dbReference type="Gene3D" id="3.30.300.90">
    <property type="entry name" value="BolA-like"/>
    <property type="match status" value="1"/>
</dbReference>
<dbReference type="InterPro" id="IPR052275">
    <property type="entry name" value="Mt_Fe-S_assembly_factor"/>
</dbReference>
<dbReference type="InterPro" id="IPR036065">
    <property type="entry name" value="BolA-like_sf"/>
</dbReference>
<proteinExistence type="inferred from homology"/>
<dbReference type="GO" id="GO:0005759">
    <property type="term" value="C:mitochondrial matrix"/>
    <property type="evidence" value="ECO:0007669"/>
    <property type="project" value="TreeGrafter"/>
</dbReference>
<dbReference type="OrthoDB" id="203381at2759"/>
<comment type="similarity">
    <text evidence="1 2">Belongs to the BolA/IbaG family.</text>
</comment>
<dbReference type="PANTHER" id="PTHR46188:SF1">
    <property type="entry name" value="BOLA-LIKE PROTEIN 3"/>
    <property type="match status" value="1"/>
</dbReference>
<gene>
    <name evidence="3" type="ORF">H4R18_005613</name>
</gene>
<dbReference type="PANTHER" id="PTHR46188">
    <property type="entry name" value="BOLA-LIKE PROTEIN 3"/>
    <property type="match status" value="1"/>
</dbReference>
<dbReference type="AlphaFoldDB" id="A0A9W8LE09"/>
<dbReference type="EMBL" id="JANBUL010000352">
    <property type="protein sequence ID" value="KAJ2776551.1"/>
    <property type="molecule type" value="Genomic_DNA"/>
</dbReference>
<sequence length="100" mass="10905">MLLRQFRAPLARMLSTSGGTGAAGEDQIRAKLQQALRPTRLTVTDTSGGCGSMYAIEIEAECFRGHSRVKQTQMVNALLREELKTMHGMRVLCTVPPAAD</sequence>
<organism evidence="3 4">
    <name type="scientific">Coemansia javaensis</name>
    <dbReference type="NCBI Taxonomy" id="2761396"/>
    <lineage>
        <taxon>Eukaryota</taxon>
        <taxon>Fungi</taxon>
        <taxon>Fungi incertae sedis</taxon>
        <taxon>Zoopagomycota</taxon>
        <taxon>Kickxellomycotina</taxon>
        <taxon>Kickxellomycetes</taxon>
        <taxon>Kickxellales</taxon>
        <taxon>Kickxellaceae</taxon>
        <taxon>Coemansia</taxon>
    </lineage>
</organism>
<evidence type="ECO:0000256" key="2">
    <source>
        <dbReference type="RuleBase" id="RU003860"/>
    </source>
</evidence>
<dbReference type="InterPro" id="IPR002634">
    <property type="entry name" value="BolA"/>
</dbReference>
<accession>A0A9W8LE09</accession>
<dbReference type="Pfam" id="PF01722">
    <property type="entry name" value="BolA"/>
    <property type="match status" value="1"/>
</dbReference>
<reference evidence="3" key="1">
    <citation type="submission" date="2022-07" db="EMBL/GenBank/DDBJ databases">
        <title>Phylogenomic reconstructions and comparative analyses of Kickxellomycotina fungi.</title>
        <authorList>
            <person name="Reynolds N.K."/>
            <person name="Stajich J.E."/>
            <person name="Barry K."/>
            <person name="Grigoriev I.V."/>
            <person name="Crous P."/>
            <person name="Smith M.E."/>
        </authorList>
    </citation>
    <scope>NUCLEOTIDE SEQUENCE</scope>
    <source>
        <strain evidence="3">NBRC 105414</strain>
    </source>
</reference>
<comment type="caution">
    <text evidence="3">The sequence shown here is derived from an EMBL/GenBank/DDBJ whole genome shotgun (WGS) entry which is preliminary data.</text>
</comment>
<protein>
    <recommendedName>
        <fullName evidence="5">Bola-like protein</fullName>
    </recommendedName>
</protein>
<evidence type="ECO:0008006" key="5">
    <source>
        <dbReference type="Google" id="ProtNLM"/>
    </source>
</evidence>
<evidence type="ECO:0000313" key="4">
    <source>
        <dbReference type="Proteomes" id="UP001140217"/>
    </source>
</evidence>
<dbReference type="SUPFAM" id="SSF82657">
    <property type="entry name" value="BolA-like"/>
    <property type="match status" value="1"/>
</dbReference>